<dbReference type="NCBIfam" id="TIGR00100">
    <property type="entry name" value="hypA"/>
    <property type="match status" value="1"/>
</dbReference>
<dbReference type="InterPro" id="IPR020538">
    <property type="entry name" value="Hydgase_Ni_incorp_HypA/HybF_CS"/>
</dbReference>
<name>A1ASR1_PELPD</name>
<dbReference type="eggNOG" id="COG0375">
    <property type="taxonomic scope" value="Bacteria"/>
</dbReference>
<dbReference type="AlphaFoldDB" id="A1ASR1"/>
<dbReference type="EMBL" id="CP000482">
    <property type="protein sequence ID" value="ABL00382.1"/>
    <property type="molecule type" value="Genomic_DNA"/>
</dbReference>
<feature type="binding site" evidence="5">
    <location>
        <position position="89"/>
    </location>
    <ligand>
        <name>Zn(2+)</name>
        <dbReference type="ChEBI" id="CHEBI:29105"/>
    </ligand>
</feature>
<feature type="binding site" evidence="5">
    <location>
        <position position="86"/>
    </location>
    <ligand>
        <name>Zn(2+)</name>
        <dbReference type="ChEBI" id="CHEBI:29105"/>
    </ligand>
</feature>
<dbReference type="PANTHER" id="PTHR34535:SF3">
    <property type="entry name" value="HYDROGENASE MATURATION FACTOR HYPA"/>
    <property type="match status" value="1"/>
</dbReference>
<dbReference type="KEGG" id="ppd:Ppro_2782"/>
<dbReference type="STRING" id="338966.Ppro_2782"/>
<dbReference type="PANTHER" id="PTHR34535">
    <property type="entry name" value="HYDROGENASE MATURATION FACTOR HYPA"/>
    <property type="match status" value="1"/>
</dbReference>
<reference evidence="6 7" key="1">
    <citation type="submission" date="2006-10" db="EMBL/GenBank/DDBJ databases">
        <title>Complete sequence of chromosome of Pelobacter propionicus DSM 2379.</title>
        <authorList>
            <consortium name="US DOE Joint Genome Institute"/>
            <person name="Copeland A."/>
            <person name="Lucas S."/>
            <person name="Lapidus A."/>
            <person name="Barry K."/>
            <person name="Detter J.C."/>
            <person name="Glavina del Rio T."/>
            <person name="Hammon N."/>
            <person name="Israni S."/>
            <person name="Dalin E."/>
            <person name="Tice H."/>
            <person name="Pitluck S."/>
            <person name="Saunders E."/>
            <person name="Brettin T."/>
            <person name="Bruce D."/>
            <person name="Han C."/>
            <person name="Tapia R."/>
            <person name="Schmutz J."/>
            <person name="Larimer F."/>
            <person name="Land M."/>
            <person name="Hauser L."/>
            <person name="Kyrpides N."/>
            <person name="Kim E."/>
            <person name="Lovley D."/>
            <person name="Richardson P."/>
        </authorList>
    </citation>
    <scope>NUCLEOTIDE SEQUENCE [LARGE SCALE GENOMIC DNA]</scope>
    <source>
        <strain evidence="7">DSM 2379 / NBRC 103807 / OttBd1</strain>
    </source>
</reference>
<dbReference type="HOGENOM" id="CLU_126929_3_0_7"/>
<evidence type="ECO:0000256" key="4">
    <source>
        <dbReference type="ARBA" id="ARBA00022833"/>
    </source>
</evidence>
<accession>A1ASR1</accession>
<dbReference type="Gene3D" id="3.30.2320.80">
    <property type="match status" value="1"/>
</dbReference>
<evidence type="ECO:0000256" key="3">
    <source>
        <dbReference type="ARBA" id="ARBA00022723"/>
    </source>
</evidence>
<dbReference type="RefSeq" id="WP_011736631.1">
    <property type="nucleotide sequence ID" value="NC_008609.1"/>
</dbReference>
<sequence length="110" mass="11836">MHELTIMKNVVSICEQNAAGSRVTSVTLDVGELSGIVPGALEFCFDSCTKGTLLEGASLKIIIIEPQVRCNGCKALFGARAYHDSCPECGGFDIEILFGEELRVKELEVV</sequence>
<keyword evidence="3 5" id="KW-0479">Metal-binding</keyword>
<dbReference type="PROSITE" id="PS01249">
    <property type="entry name" value="HYPA"/>
    <property type="match status" value="1"/>
</dbReference>
<evidence type="ECO:0000256" key="2">
    <source>
        <dbReference type="ARBA" id="ARBA00022596"/>
    </source>
</evidence>
<proteinExistence type="inferred from homology"/>
<dbReference type="InterPro" id="IPR000688">
    <property type="entry name" value="HypA/HybF"/>
</dbReference>
<feature type="binding site" evidence="5">
    <location>
        <position position="70"/>
    </location>
    <ligand>
        <name>Zn(2+)</name>
        <dbReference type="ChEBI" id="CHEBI:29105"/>
    </ligand>
</feature>
<dbReference type="HAMAP" id="MF_00213">
    <property type="entry name" value="HypA_HybF"/>
    <property type="match status" value="1"/>
</dbReference>
<feature type="binding site" evidence="5">
    <location>
        <position position="73"/>
    </location>
    <ligand>
        <name>Zn(2+)</name>
        <dbReference type="ChEBI" id="CHEBI:29105"/>
    </ligand>
</feature>
<keyword evidence="7" id="KW-1185">Reference proteome</keyword>
<keyword evidence="2 5" id="KW-0533">Nickel</keyword>
<dbReference type="OrthoDB" id="9800361at2"/>
<evidence type="ECO:0000256" key="5">
    <source>
        <dbReference type="HAMAP-Rule" id="MF_00213"/>
    </source>
</evidence>
<dbReference type="GO" id="GO:0016151">
    <property type="term" value="F:nickel cation binding"/>
    <property type="evidence" value="ECO:0007669"/>
    <property type="project" value="UniProtKB-UniRule"/>
</dbReference>
<evidence type="ECO:0000256" key="1">
    <source>
        <dbReference type="ARBA" id="ARBA00010748"/>
    </source>
</evidence>
<comment type="similarity">
    <text evidence="1 5">Belongs to the HypA/HybF family.</text>
</comment>
<keyword evidence="4 5" id="KW-0862">Zinc</keyword>
<comment type="function">
    <text evidence="5">Involved in the maturation of [NiFe] hydrogenases. Required for nickel insertion into the metal center of the hydrogenase.</text>
</comment>
<dbReference type="Pfam" id="PF01155">
    <property type="entry name" value="HypA"/>
    <property type="match status" value="1"/>
</dbReference>
<protein>
    <recommendedName>
        <fullName evidence="5">Hydrogenase maturation factor HypA</fullName>
    </recommendedName>
</protein>
<dbReference type="PIRSF" id="PIRSF004761">
    <property type="entry name" value="Hydrgn_mat_HypA"/>
    <property type="match status" value="1"/>
</dbReference>
<dbReference type="GO" id="GO:0008270">
    <property type="term" value="F:zinc ion binding"/>
    <property type="evidence" value="ECO:0007669"/>
    <property type="project" value="UniProtKB-UniRule"/>
</dbReference>
<feature type="binding site" evidence="5">
    <location>
        <position position="2"/>
    </location>
    <ligand>
        <name>Ni(2+)</name>
        <dbReference type="ChEBI" id="CHEBI:49786"/>
    </ligand>
</feature>
<gene>
    <name evidence="5" type="primary">hypA</name>
    <name evidence="6" type="ordered locus">Ppro_2782</name>
</gene>
<evidence type="ECO:0000313" key="7">
    <source>
        <dbReference type="Proteomes" id="UP000006732"/>
    </source>
</evidence>
<evidence type="ECO:0000313" key="6">
    <source>
        <dbReference type="EMBL" id="ABL00382.1"/>
    </source>
</evidence>
<dbReference type="Proteomes" id="UP000006732">
    <property type="component" value="Chromosome"/>
</dbReference>
<dbReference type="GO" id="GO:0051604">
    <property type="term" value="P:protein maturation"/>
    <property type="evidence" value="ECO:0007669"/>
    <property type="project" value="InterPro"/>
</dbReference>
<organism evidence="6 7">
    <name type="scientific">Pelobacter propionicus (strain DSM 2379 / NBRC 103807 / OttBd1)</name>
    <dbReference type="NCBI Taxonomy" id="338966"/>
    <lineage>
        <taxon>Bacteria</taxon>
        <taxon>Pseudomonadati</taxon>
        <taxon>Thermodesulfobacteriota</taxon>
        <taxon>Desulfuromonadia</taxon>
        <taxon>Desulfuromonadales</taxon>
        <taxon>Desulfuromonadaceae</taxon>
        <taxon>Pelobacter</taxon>
    </lineage>
</organism>